<gene>
    <name evidence="1" type="ORF">NCWK1_5130</name>
</gene>
<dbReference type="AlphaFoldDB" id="A0A2H6LQ75"/>
<organism evidence="1 2">
    <name type="scientific">Nostoc cycadae WK-1</name>
    <dbReference type="NCBI Taxonomy" id="1861711"/>
    <lineage>
        <taxon>Bacteria</taxon>
        <taxon>Bacillati</taxon>
        <taxon>Cyanobacteriota</taxon>
        <taxon>Cyanophyceae</taxon>
        <taxon>Nostocales</taxon>
        <taxon>Nostocaceae</taxon>
        <taxon>Nostoc</taxon>
    </lineage>
</organism>
<dbReference type="Proteomes" id="UP000236527">
    <property type="component" value="Unassembled WGS sequence"/>
</dbReference>
<accession>A0A2H6LQ75</accession>
<sequence>MHTSFTDNQYSKLTKKNRITVMIAVFEAMEECRLAAIAAEFPGECGLEMLKGCLEDEAQAWSDQQFQTWFEGLEVKYGQRSPLGISMISLYRSVMRIIHNCDRQLKIEQTFS</sequence>
<comment type="caution">
    <text evidence="1">The sequence shown here is derived from an EMBL/GenBank/DDBJ whole genome shotgun (WGS) entry which is preliminary data.</text>
</comment>
<protein>
    <submittedName>
        <fullName evidence="1">Uncharacterized protein</fullName>
    </submittedName>
</protein>
<dbReference type="RefSeq" id="WP_146034048.1">
    <property type="nucleotide sequence ID" value="NZ_DF978447.1"/>
</dbReference>
<proteinExistence type="predicted"/>
<evidence type="ECO:0000313" key="2">
    <source>
        <dbReference type="Proteomes" id="UP000236527"/>
    </source>
</evidence>
<name>A0A2H6LQ75_9NOSO</name>
<dbReference type="EMBL" id="BDGE01000103">
    <property type="protein sequence ID" value="GBE95344.1"/>
    <property type="molecule type" value="Genomic_DNA"/>
</dbReference>
<reference evidence="2" key="1">
    <citation type="journal article" date="2018" name="Genome Announc.">
        <title>Draft Genome Sequence of the Nitrogen-Fixing and Hormogonia-Inducing Cyanobacterium Nostoc cycadae Strain WK-1, Isolated from the Coralloid Roots of Cycas revoluta.</title>
        <authorList>
            <person name="Kanesaki Y."/>
            <person name="Hirose M."/>
            <person name="Hirose Y."/>
            <person name="Fujisawa T."/>
            <person name="Nakamura Y."/>
            <person name="Watanabe S."/>
            <person name="Matsunaga S."/>
            <person name="Uchida H."/>
            <person name="Murakami A."/>
        </authorList>
    </citation>
    <scope>NUCLEOTIDE SEQUENCE [LARGE SCALE GENOMIC DNA]</scope>
    <source>
        <strain evidence="2">WK-1</strain>
    </source>
</reference>
<keyword evidence="2" id="KW-1185">Reference proteome</keyword>
<evidence type="ECO:0000313" key="1">
    <source>
        <dbReference type="EMBL" id="GBE95344.1"/>
    </source>
</evidence>